<evidence type="ECO:0000313" key="2">
    <source>
        <dbReference type="EMBL" id="VFA97815.1"/>
    </source>
</evidence>
<reference evidence="2 3" key="1">
    <citation type="submission" date="2019-02" db="EMBL/GenBank/DDBJ databases">
        <authorList>
            <consortium name="Pathogen Informatics"/>
        </authorList>
    </citation>
    <scope>NUCLEOTIDE SEQUENCE [LARGE SCALE GENOMIC DNA]</scope>
    <source>
        <strain evidence="2 3">3012STDY6756504</strain>
    </source>
</reference>
<feature type="region of interest" description="Disordered" evidence="1">
    <location>
        <begin position="1"/>
        <end position="60"/>
    </location>
</feature>
<dbReference type="AlphaFoldDB" id="A0A4U8VYK8"/>
<proteinExistence type="predicted"/>
<organism evidence="2 3">
    <name type="scientific">Nocardia cyriacigeorgica</name>
    <dbReference type="NCBI Taxonomy" id="135487"/>
    <lineage>
        <taxon>Bacteria</taxon>
        <taxon>Bacillati</taxon>
        <taxon>Actinomycetota</taxon>
        <taxon>Actinomycetes</taxon>
        <taxon>Mycobacteriales</taxon>
        <taxon>Nocardiaceae</taxon>
        <taxon>Nocardia</taxon>
    </lineage>
</organism>
<dbReference type="RefSeq" id="WP_130916610.1">
    <property type="nucleotide sequence ID" value="NZ_LR215973.1"/>
</dbReference>
<protein>
    <submittedName>
        <fullName evidence="2">Uncharacterized protein</fullName>
    </submittedName>
</protein>
<feature type="compositionally biased region" description="Basic and acidic residues" evidence="1">
    <location>
        <begin position="45"/>
        <end position="60"/>
    </location>
</feature>
<feature type="compositionally biased region" description="Acidic residues" evidence="1">
    <location>
        <begin position="1"/>
        <end position="16"/>
    </location>
</feature>
<sequence>MSVTGDDDTYDPDADPEMIQPQRLRPQPDQAEGTDDPAETGDVTADDRRRDADDVDDDHP</sequence>
<dbReference type="EMBL" id="LR215973">
    <property type="protein sequence ID" value="VFA97815.1"/>
    <property type="molecule type" value="Genomic_DNA"/>
</dbReference>
<name>A0A4U8VYK8_9NOCA</name>
<evidence type="ECO:0000313" key="3">
    <source>
        <dbReference type="Proteomes" id="UP000290439"/>
    </source>
</evidence>
<gene>
    <name evidence="2" type="ORF">NCTC10797_01580</name>
</gene>
<accession>A0A4U8VYK8</accession>
<evidence type="ECO:0000256" key="1">
    <source>
        <dbReference type="SAM" id="MobiDB-lite"/>
    </source>
</evidence>
<dbReference type="Proteomes" id="UP000290439">
    <property type="component" value="Chromosome"/>
</dbReference>